<dbReference type="RefSeq" id="WP_380800736.1">
    <property type="nucleotide sequence ID" value="NZ_JBHUIV010000010.1"/>
</dbReference>
<protein>
    <recommendedName>
        <fullName evidence="4">DUF2784 family protein</fullName>
    </recommendedName>
</protein>
<feature type="transmembrane region" description="Helical" evidence="1">
    <location>
        <begin position="93"/>
        <end position="112"/>
    </location>
</feature>
<sequence>MDEKKKLFWVKILHTVIWLFFNVVIFYLLYAVVVNKIDKWVWICLGLIVMEGIILLIFKAICPVTLIARKYSNSEAHNFDIFLPEWLAKHNKTIYTSIVLFAVLILIYQKIWNN</sequence>
<gene>
    <name evidence="2" type="ORF">ACFSKV_04740</name>
</gene>
<comment type="caution">
    <text evidence="2">The sequence shown here is derived from an EMBL/GenBank/DDBJ whole genome shotgun (WGS) entry which is preliminary data.</text>
</comment>
<evidence type="ECO:0000313" key="2">
    <source>
        <dbReference type="EMBL" id="MFD2200862.1"/>
    </source>
</evidence>
<dbReference type="Proteomes" id="UP001597414">
    <property type="component" value="Unassembled WGS sequence"/>
</dbReference>
<keyword evidence="1" id="KW-0812">Transmembrane</keyword>
<name>A0ABW5B4T3_9BACT</name>
<reference evidence="3" key="1">
    <citation type="journal article" date="2019" name="Int. J. Syst. Evol. Microbiol.">
        <title>The Global Catalogue of Microorganisms (GCM) 10K type strain sequencing project: providing services to taxonomists for standard genome sequencing and annotation.</title>
        <authorList>
            <consortium name="The Broad Institute Genomics Platform"/>
            <consortium name="The Broad Institute Genome Sequencing Center for Infectious Disease"/>
            <person name="Wu L."/>
            <person name="Ma J."/>
        </authorList>
    </citation>
    <scope>NUCLEOTIDE SEQUENCE [LARGE SCALE GENOMIC DNA]</scope>
    <source>
        <strain evidence="3">KCTC 19812</strain>
    </source>
</reference>
<accession>A0ABW5B4T3</accession>
<feature type="transmembrane region" description="Helical" evidence="1">
    <location>
        <begin position="12"/>
        <end position="34"/>
    </location>
</feature>
<dbReference type="EMBL" id="JBHUIV010000010">
    <property type="protein sequence ID" value="MFD2200862.1"/>
    <property type="molecule type" value="Genomic_DNA"/>
</dbReference>
<evidence type="ECO:0000313" key="3">
    <source>
        <dbReference type="Proteomes" id="UP001597414"/>
    </source>
</evidence>
<keyword evidence="3" id="KW-1185">Reference proteome</keyword>
<organism evidence="2 3">
    <name type="scientific">Shivajiella indica</name>
    <dbReference type="NCBI Taxonomy" id="872115"/>
    <lineage>
        <taxon>Bacteria</taxon>
        <taxon>Pseudomonadati</taxon>
        <taxon>Bacteroidota</taxon>
        <taxon>Cytophagia</taxon>
        <taxon>Cytophagales</taxon>
        <taxon>Cyclobacteriaceae</taxon>
        <taxon>Shivajiella</taxon>
    </lineage>
</organism>
<feature type="transmembrane region" description="Helical" evidence="1">
    <location>
        <begin position="40"/>
        <end position="62"/>
    </location>
</feature>
<proteinExistence type="predicted"/>
<evidence type="ECO:0008006" key="4">
    <source>
        <dbReference type="Google" id="ProtNLM"/>
    </source>
</evidence>
<evidence type="ECO:0000256" key="1">
    <source>
        <dbReference type="SAM" id="Phobius"/>
    </source>
</evidence>
<keyword evidence="1" id="KW-0472">Membrane</keyword>
<keyword evidence="1" id="KW-1133">Transmembrane helix</keyword>